<dbReference type="RefSeq" id="WP_262688946.1">
    <property type="nucleotide sequence ID" value="NZ_JAOQIO010000125.1"/>
</dbReference>
<dbReference type="PANTHER" id="PTHR43364:SF4">
    <property type="entry name" value="NAD(P)-LINKED OXIDOREDUCTASE SUPERFAMILY PROTEIN"/>
    <property type="match status" value="1"/>
</dbReference>
<organism evidence="3 4">
    <name type="scientific">Paenibacillus baimaensis</name>
    <dbReference type="NCBI Taxonomy" id="2982185"/>
    <lineage>
        <taxon>Bacteria</taxon>
        <taxon>Bacillati</taxon>
        <taxon>Bacillota</taxon>
        <taxon>Bacilli</taxon>
        <taxon>Bacillales</taxon>
        <taxon>Paenibacillaceae</taxon>
        <taxon>Paenibacillus</taxon>
    </lineage>
</organism>
<dbReference type="InterPro" id="IPR036812">
    <property type="entry name" value="NAD(P)_OxRdtase_dom_sf"/>
</dbReference>
<evidence type="ECO:0000313" key="3">
    <source>
        <dbReference type="EMBL" id="MCU6798238.1"/>
    </source>
</evidence>
<evidence type="ECO:0000259" key="2">
    <source>
        <dbReference type="Pfam" id="PF00248"/>
    </source>
</evidence>
<dbReference type="InterPro" id="IPR050523">
    <property type="entry name" value="AKR_Detox_Biosynth"/>
</dbReference>
<dbReference type="Proteomes" id="UP001652445">
    <property type="component" value="Unassembled WGS sequence"/>
</dbReference>
<proteinExistence type="predicted"/>
<evidence type="ECO:0000313" key="4">
    <source>
        <dbReference type="Proteomes" id="UP001652445"/>
    </source>
</evidence>
<evidence type="ECO:0000256" key="1">
    <source>
        <dbReference type="ARBA" id="ARBA00023002"/>
    </source>
</evidence>
<dbReference type="PRINTS" id="PR00069">
    <property type="entry name" value="ALDKETRDTASE"/>
</dbReference>
<sequence>MEYVRLGKSGLKVSRLSLGCWNFGSPTPPWGKPGKVTPTDSFRIIREAIDLGINLFDNANRYTGGEAEEILGRAIKGRRHEVVVATKVHGDVGPGINNRGQSRLHIMQEVENSLRRLGTDYIDLYQAHNVDYETPLEESLRAYDDLIRQGKVRYIGCSNFPAWVLTKALWVSDVNKLASFISVQPNYSLANRVVEKELQPMCVDQGIGMILDSPMGGGILSGKYESNIPRGSRGAEEPAVAERAKKFQEGVQLLKDIATELGKTPAQVSLNWIVNRPAVSAAIIGVSKLEQLHENVGAVGWSLSEQQTKQIDEAFPV</sequence>
<dbReference type="SUPFAM" id="SSF51430">
    <property type="entry name" value="NAD(P)-linked oxidoreductase"/>
    <property type="match status" value="1"/>
</dbReference>
<keyword evidence="4" id="KW-1185">Reference proteome</keyword>
<dbReference type="EMBL" id="JAOQIO010000125">
    <property type="protein sequence ID" value="MCU6798238.1"/>
    <property type="molecule type" value="Genomic_DNA"/>
</dbReference>
<reference evidence="3 4" key="1">
    <citation type="submission" date="2022-09" db="EMBL/GenBank/DDBJ databases">
        <authorList>
            <person name="Han X.L."/>
            <person name="Wang Q."/>
            <person name="Lu T."/>
        </authorList>
    </citation>
    <scope>NUCLEOTIDE SEQUENCE [LARGE SCALE GENOMIC DNA]</scope>
    <source>
        <strain evidence="3 4">WQ 127069</strain>
    </source>
</reference>
<keyword evidence="1" id="KW-0560">Oxidoreductase</keyword>
<accession>A0ABT2UU89</accession>
<dbReference type="Gene3D" id="3.20.20.100">
    <property type="entry name" value="NADP-dependent oxidoreductase domain"/>
    <property type="match status" value="1"/>
</dbReference>
<dbReference type="InterPro" id="IPR020471">
    <property type="entry name" value="AKR"/>
</dbReference>
<dbReference type="PANTHER" id="PTHR43364">
    <property type="entry name" value="NADH-SPECIFIC METHYLGLYOXAL REDUCTASE-RELATED"/>
    <property type="match status" value="1"/>
</dbReference>
<dbReference type="Pfam" id="PF00248">
    <property type="entry name" value="Aldo_ket_red"/>
    <property type="match status" value="1"/>
</dbReference>
<gene>
    <name evidence="3" type="ORF">OB236_39535</name>
</gene>
<dbReference type="InterPro" id="IPR023210">
    <property type="entry name" value="NADP_OxRdtase_dom"/>
</dbReference>
<comment type="caution">
    <text evidence="3">The sequence shown here is derived from an EMBL/GenBank/DDBJ whole genome shotgun (WGS) entry which is preliminary data.</text>
</comment>
<feature type="domain" description="NADP-dependent oxidoreductase" evidence="2">
    <location>
        <begin position="15"/>
        <end position="314"/>
    </location>
</feature>
<name>A0ABT2UU89_9BACL</name>
<protein>
    <submittedName>
        <fullName evidence="3">Aldo/keto reductase</fullName>
    </submittedName>
</protein>